<feature type="transmembrane region" description="Helical" evidence="7">
    <location>
        <begin position="155"/>
        <end position="173"/>
    </location>
</feature>
<dbReference type="EMBL" id="JAWXYG010000016">
    <property type="protein sequence ID" value="KAK4253357.1"/>
    <property type="molecule type" value="Genomic_DNA"/>
</dbReference>
<dbReference type="Proteomes" id="UP001293593">
    <property type="component" value="Unassembled WGS sequence"/>
</dbReference>
<evidence type="ECO:0000313" key="8">
    <source>
        <dbReference type="EMBL" id="KAK4253357.1"/>
    </source>
</evidence>
<keyword evidence="7" id="KW-0813">Transport</keyword>
<comment type="subcellular location">
    <subcellularLocation>
        <location evidence="2">Endomembrane system</location>
        <topology evidence="2">Multi-pass membrane protein</topology>
    </subcellularLocation>
    <subcellularLocation>
        <location evidence="7">Membrane</location>
        <topology evidence="7">Multi-pass membrane protein</topology>
    </subcellularLocation>
</comment>
<keyword evidence="4 7" id="KW-0812">Transmembrane</keyword>
<comment type="caution">
    <text evidence="8">The sequence shown here is derived from an EMBL/GenBank/DDBJ whole genome shotgun (WGS) entry which is preliminary data.</text>
</comment>
<organism evidence="8 9">
    <name type="scientific">Acacia crassicarpa</name>
    <name type="common">northern wattle</name>
    <dbReference type="NCBI Taxonomy" id="499986"/>
    <lineage>
        <taxon>Eukaryota</taxon>
        <taxon>Viridiplantae</taxon>
        <taxon>Streptophyta</taxon>
        <taxon>Embryophyta</taxon>
        <taxon>Tracheophyta</taxon>
        <taxon>Spermatophyta</taxon>
        <taxon>Magnoliopsida</taxon>
        <taxon>eudicotyledons</taxon>
        <taxon>Gunneridae</taxon>
        <taxon>Pentapetalae</taxon>
        <taxon>rosids</taxon>
        <taxon>fabids</taxon>
        <taxon>Fabales</taxon>
        <taxon>Fabaceae</taxon>
        <taxon>Caesalpinioideae</taxon>
        <taxon>mimosoid clade</taxon>
        <taxon>Acacieae</taxon>
        <taxon>Acacia</taxon>
    </lineage>
</organism>
<comment type="similarity">
    <text evidence="3 7">Belongs to the PRA1 family.</text>
</comment>
<dbReference type="GO" id="GO:0016192">
    <property type="term" value="P:vesicle-mediated transport"/>
    <property type="evidence" value="ECO:0007669"/>
    <property type="project" value="TreeGrafter"/>
</dbReference>
<keyword evidence="6 7" id="KW-0472">Membrane</keyword>
<gene>
    <name evidence="8" type="ORF">QN277_010678</name>
</gene>
<evidence type="ECO:0000256" key="5">
    <source>
        <dbReference type="ARBA" id="ARBA00022989"/>
    </source>
</evidence>
<sequence>MAGSAPPVLPITNIQYTGAGVEIQPPLRAFISKASDSLRHSLSQRRPWTELLDRTAFSRPLTLSEATFRIRKNFSYFRVNYYAIGALALAVSLFTHPFSLLILLGILAAWIFLYVFRPADQPLVLFGRIFTDFETLVLLSGLSLCVVFLTSVGSILFSSVMIGVAVVCVHGALRMPEDMFMEPQQHNSSQSNNNGYVSILRGAAAVNSAIAATAGATSPAPSR</sequence>
<dbReference type="GO" id="GO:0005794">
    <property type="term" value="C:Golgi apparatus"/>
    <property type="evidence" value="ECO:0007669"/>
    <property type="project" value="TreeGrafter"/>
</dbReference>
<evidence type="ECO:0000256" key="4">
    <source>
        <dbReference type="ARBA" id="ARBA00022692"/>
    </source>
</evidence>
<dbReference type="PANTHER" id="PTHR19317">
    <property type="entry name" value="PRENYLATED RAB ACCEPTOR 1-RELATED"/>
    <property type="match status" value="1"/>
</dbReference>
<keyword evidence="5 7" id="KW-1133">Transmembrane helix</keyword>
<protein>
    <recommendedName>
        <fullName evidence="7">PRA1 family protein</fullName>
    </recommendedName>
</protein>
<dbReference type="AlphaFoldDB" id="A0AAE1M4X6"/>
<feature type="transmembrane region" description="Helical" evidence="7">
    <location>
        <begin position="76"/>
        <end position="94"/>
    </location>
</feature>
<evidence type="ECO:0000256" key="1">
    <source>
        <dbReference type="ARBA" id="ARBA00002501"/>
    </source>
</evidence>
<evidence type="ECO:0000256" key="2">
    <source>
        <dbReference type="ARBA" id="ARBA00004127"/>
    </source>
</evidence>
<name>A0AAE1M4X6_9FABA</name>
<dbReference type="GO" id="GO:0005783">
    <property type="term" value="C:endoplasmic reticulum"/>
    <property type="evidence" value="ECO:0007669"/>
    <property type="project" value="TreeGrafter"/>
</dbReference>
<dbReference type="InterPro" id="IPR004895">
    <property type="entry name" value="Prenylated_rab_accept_PRA1"/>
</dbReference>
<evidence type="ECO:0000313" key="9">
    <source>
        <dbReference type="Proteomes" id="UP001293593"/>
    </source>
</evidence>
<reference evidence="8" key="1">
    <citation type="submission" date="2023-10" db="EMBL/GenBank/DDBJ databases">
        <title>Chromosome-level genome of the transformable northern wattle, Acacia crassicarpa.</title>
        <authorList>
            <person name="Massaro I."/>
            <person name="Sinha N.R."/>
            <person name="Poethig S."/>
            <person name="Leichty A.R."/>
        </authorList>
    </citation>
    <scope>NUCLEOTIDE SEQUENCE</scope>
    <source>
        <strain evidence="8">Acra3RX</strain>
        <tissue evidence="8">Leaf</tissue>
    </source>
</reference>
<dbReference type="Pfam" id="PF03208">
    <property type="entry name" value="PRA1"/>
    <property type="match status" value="1"/>
</dbReference>
<comment type="function">
    <text evidence="1 7">May be involved in both secretory and endocytic intracellular trafficking in the endosomal/prevacuolar compartments.</text>
</comment>
<proteinExistence type="inferred from homology"/>
<dbReference type="PANTHER" id="PTHR19317:SF34">
    <property type="entry name" value="PRA1 FAMILY PROTEIN-RELATED"/>
    <property type="match status" value="1"/>
</dbReference>
<evidence type="ECO:0000256" key="7">
    <source>
        <dbReference type="RuleBase" id="RU363107"/>
    </source>
</evidence>
<keyword evidence="9" id="KW-1185">Reference proteome</keyword>
<evidence type="ECO:0000256" key="6">
    <source>
        <dbReference type="ARBA" id="ARBA00023136"/>
    </source>
</evidence>
<evidence type="ECO:0000256" key="3">
    <source>
        <dbReference type="ARBA" id="ARBA00006483"/>
    </source>
</evidence>
<dbReference type="GO" id="GO:0016020">
    <property type="term" value="C:membrane"/>
    <property type="evidence" value="ECO:0007669"/>
    <property type="project" value="UniProtKB-SubCell"/>
</dbReference>
<accession>A0AAE1M4X6</accession>